<feature type="compositionally biased region" description="Low complexity" evidence="1">
    <location>
        <begin position="69"/>
        <end position="82"/>
    </location>
</feature>
<reference evidence="2 3" key="1">
    <citation type="submission" date="2021-08" db="EMBL/GenBank/DDBJ databases">
        <title>Comparative Genomics Analysis of the Genus Qipengyuania Reveals Extensive Genetic Diversity and Metabolic Versatility, Including the Description of Fifteen Novel Species.</title>
        <authorList>
            <person name="Liu Y."/>
        </authorList>
    </citation>
    <scope>NUCLEOTIDE SEQUENCE [LARGE SCALE GENOMIC DNA]</scope>
    <source>
        <strain evidence="2 3">GH25</strain>
    </source>
</reference>
<evidence type="ECO:0000256" key="1">
    <source>
        <dbReference type="SAM" id="MobiDB-lite"/>
    </source>
</evidence>
<protein>
    <submittedName>
        <fullName evidence="2">Uncharacterized protein</fullName>
    </submittedName>
</protein>
<dbReference type="EMBL" id="JAIGNQ010000002">
    <property type="protein sequence ID" value="MBX7488661.1"/>
    <property type="molecule type" value="Genomic_DNA"/>
</dbReference>
<accession>A0ABS7JHW9</accession>
<keyword evidence="3" id="KW-1185">Reference proteome</keyword>
<dbReference type="RefSeq" id="WP_221597971.1">
    <property type="nucleotide sequence ID" value="NZ_JAHWXO010000006.1"/>
</dbReference>
<feature type="compositionally biased region" description="Acidic residues" evidence="1">
    <location>
        <begin position="97"/>
        <end position="107"/>
    </location>
</feature>
<evidence type="ECO:0000313" key="3">
    <source>
        <dbReference type="Proteomes" id="UP000776651"/>
    </source>
</evidence>
<evidence type="ECO:0000313" key="2">
    <source>
        <dbReference type="EMBL" id="MBX7488661.1"/>
    </source>
</evidence>
<organism evidence="2 3">
    <name type="scientific">Qipengyuania pacifica</name>
    <dbReference type="NCBI Taxonomy" id="2860199"/>
    <lineage>
        <taxon>Bacteria</taxon>
        <taxon>Pseudomonadati</taxon>
        <taxon>Pseudomonadota</taxon>
        <taxon>Alphaproteobacteria</taxon>
        <taxon>Sphingomonadales</taxon>
        <taxon>Erythrobacteraceae</taxon>
        <taxon>Qipengyuania</taxon>
    </lineage>
</organism>
<gene>
    <name evidence="2" type="ORF">K3177_09050</name>
</gene>
<dbReference type="Proteomes" id="UP000776651">
    <property type="component" value="Unassembled WGS sequence"/>
</dbReference>
<dbReference type="PROSITE" id="PS51257">
    <property type="entry name" value="PROKAR_LIPOPROTEIN"/>
    <property type="match status" value="1"/>
</dbReference>
<feature type="region of interest" description="Disordered" evidence="1">
    <location>
        <begin position="19"/>
        <end position="107"/>
    </location>
</feature>
<comment type="caution">
    <text evidence="2">The sequence shown here is derived from an EMBL/GenBank/DDBJ whole genome shotgun (WGS) entry which is preliminary data.</text>
</comment>
<proteinExistence type="predicted"/>
<name>A0ABS7JHW9_9SPHN</name>
<sequence length="107" mass="10847">MNYRSTLCLVAGAILLSACGDDAPPEETEAEAGRGAKGEVLGGTISDAMIPLDQLRSQSPPMPETPSRSSGETAAEASESTEPGVDPETDAASASIEPDEAAEPAED</sequence>